<feature type="transmembrane region" description="Helical" evidence="10">
    <location>
        <begin position="455"/>
        <end position="473"/>
    </location>
</feature>
<dbReference type="InterPro" id="IPR020846">
    <property type="entry name" value="MFS_dom"/>
</dbReference>
<gene>
    <name evidence="12" type="ORF">GCG54_00006905</name>
</gene>
<feature type="transmembrane region" description="Helical" evidence="10">
    <location>
        <begin position="292"/>
        <end position="314"/>
    </location>
</feature>
<dbReference type="GO" id="GO:0005351">
    <property type="term" value="F:carbohydrate:proton symporter activity"/>
    <property type="evidence" value="ECO:0007669"/>
    <property type="project" value="TreeGrafter"/>
</dbReference>
<dbReference type="AlphaFoldDB" id="A0A8H4CQN2"/>
<name>A0A8H4CQN2_COLGL</name>
<dbReference type="EMBL" id="WVTB01000022">
    <property type="protein sequence ID" value="KAF3808284.1"/>
    <property type="molecule type" value="Genomic_DNA"/>
</dbReference>
<keyword evidence="13" id="KW-1185">Reference proteome</keyword>
<feature type="compositionally biased region" description="Polar residues" evidence="9">
    <location>
        <begin position="1"/>
        <end position="20"/>
    </location>
</feature>
<dbReference type="PROSITE" id="PS00216">
    <property type="entry name" value="SUGAR_TRANSPORT_1"/>
    <property type="match status" value="1"/>
</dbReference>
<dbReference type="InterPro" id="IPR050360">
    <property type="entry name" value="MFS_Sugar_Transporters"/>
</dbReference>
<evidence type="ECO:0000256" key="6">
    <source>
        <dbReference type="ARBA" id="ARBA00023136"/>
    </source>
</evidence>
<feature type="transmembrane region" description="Helical" evidence="10">
    <location>
        <begin position="84"/>
        <end position="105"/>
    </location>
</feature>
<dbReference type="RefSeq" id="XP_045267443.1">
    <property type="nucleotide sequence ID" value="XM_045406897.1"/>
</dbReference>
<keyword evidence="4 10" id="KW-0812">Transmembrane</keyword>
<dbReference type="InterPro" id="IPR005828">
    <property type="entry name" value="MFS_sugar_transport-like"/>
</dbReference>
<reference evidence="12" key="1">
    <citation type="journal article" date="2020" name="Phytopathology">
        <title>Genome sequence and comparative analysis of Colletotrichum gloeosporioides isolated from Liriodendron leaves.</title>
        <authorList>
            <person name="Fu F.F."/>
            <person name="Hao Z."/>
            <person name="Wang P."/>
            <person name="Lu Y."/>
            <person name="Xue L.J."/>
            <person name="Wei G."/>
            <person name="Tian Y."/>
            <person name="Baishi H."/>
            <person name="Xu H."/>
            <person name="Shi J."/>
            <person name="Cheng T."/>
            <person name="Wang G."/>
            <person name="Yi Y."/>
            <person name="Chen J."/>
        </authorList>
    </citation>
    <scope>NUCLEOTIDE SEQUENCE</scope>
    <source>
        <strain evidence="12">Lc1</strain>
    </source>
</reference>
<dbReference type="InterPro" id="IPR003663">
    <property type="entry name" value="Sugar/inositol_transpt"/>
</dbReference>
<feature type="transmembrane region" description="Helical" evidence="10">
    <location>
        <begin position="204"/>
        <end position="224"/>
    </location>
</feature>
<dbReference type="Proteomes" id="UP000613401">
    <property type="component" value="Unassembled WGS sequence"/>
</dbReference>
<evidence type="ECO:0000256" key="9">
    <source>
        <dbReference type="SAM" id="MobiDB-lite"/>
    </source>
</evidence>
<organism evidence="12 13">
    <name type="scientific">Colletotrichum gloeosporioides</name>
    <name type="common">Anthracnose fungus</name>
    <name type="synonym">Glomerella cingulata</name>
    <dbReference type="NCBI Taxonomy" id="474922"/>
    <lineage>
        <taxon>Eukaryota</taxon>
        <taxon>Fungi</taxon>
        <taxon>Dikarya</taxon>
        <taxon>Ascomycota</taxon>
        <taxon>Pezizomycotina</taxon>
        <taxon>Sordariomycetes</taxon>
        <taxon>Hypocreomycetidae</taxon>
        <taxon>Glomerellales</taxon>
        <taxon>Glomerellaceae</taxon>
        <taxon>Colletotrichum</taxon>
        <taxon>Colletotrichum gloeosporioides species complex</taxon>
    </lineage>
</organism>
<evidence type="ECO:0000256" key="5">
    <source>
        <dbReference type="ARBA" id="ARBA00022989"/>
    </source>
</evidence>
<dbReference type="PANTHER" id="PTHR48022">
    <property type="entry name" value="PLASTIDIC GLUCOSE TRANSPORTER 4"/>
    <property type="match status" value="1"/>
</dbReference>
<dbReference type="GO" id="GO:0000023">
    <property type="term" value="P:maltose metabolic process"/>
    <property type="evidence" value="ECO:0007669"/>
    <property type="project" value="UniProtKB-KW"/>
</dbReference>
<comment type="subcellular location">
    <subcellularLocation>
        <location evidence="1">Membrane</location>
        <topology evidence="1">Multi-pass membrane protein</topology>
    </subcellularLocation>
</comment>
<dbReference type="PANTHER" id="PTHR48022:SF5">
    <property type="entry name" value="ALPHA-GLUCOSIDES PERMEASE MPH2-RELATED"/>
    <property type="match status" value="1"/>
</dbReference>
<sequence length="521" mass="56454">MCSATGITGSTAMSTTTEKPTSGFAELSKNKRVLSWCLLIFILPINFGYELALVGNILAIPSFLNKFGVTTATGAKEISTHDQQILNASTTIGVFVAAYTTGFISDIIGRRLVVLLGCGLCIAGILAQGFSNSIMMLFGGKLISTVGYGLGHTLGPVYVAEIAPDSLRGVCLILINTMIVLGQWSCALVGYGGSFIESDWGWRLPVFTQLVPPVLVLVLGGLLLPESPTWLLMKGRREEATKALRKFNGPKHNVEETLAIMETTLEKERELNNRGASYLECFKGPNLRRTTIVVVVYLAQQLAGSNFVASYLPYFFTIAGVGNPIGIAQVCYSIQLLGNICSWFLVERTGRRPLIVWGIISMSGLLLLIGGLSVIENNQQALAAVVAFMALWGFLYQLSIGAVAFAVGGETPSPRLRQKTYSITIMSNTSAGCLVTQLIPFLINPSNANLGGKVAFVFFAPSLICSVYLFFCFPEMKGRSYLELEDMFQKGVPARKFKDYKCEVETVEGKDGEKVTVVLKD</sequence>
<evidence type="ECO:0000256" key="3">
    <source>
        <dbReference type="ARBA" id="ARBA00022448"/>
    </source>
</evidence>
<evidence type="ECO:0000313" key="12">
    <source>
        <dbReference type="EMBL" id="KAF3808284.1"/>
    </source>
</evidence>
<evidence type="ECO:0000256" key="10">
    <source>
        <dbReference type="SAM" id="Phobius"/>
    </source>
</evidence>
<feature type="domain" description="Major facilitator superfamily (MFS) profile" evidence="11">
    <location>
        <begin position="36"/>
        <end position="477"/>
    </location>
</feature>
<comment type="similarity">
    <text evidence="2 8">Belongs to the major facilitator superfamily. Sugar transporter (TC 2.A.1.1) family.</text>
</comment>
<keyword evidence="5 10" id="KW-1133">Transmembrane helix</keyword>
<accession>A0A8H4CQN2</accession>
<dbReference type="GO" id="GO:0016020">
    <property type="term" value="C:membrane"/>
    <property type="evidence" value="ECO:0007669"/>
    <property type="project" value="UniProtKB-SubCell"/>
</dbReference>
<evidence type="ECO:0000256" key="7">
    <source>
        <dbReference type="ARBA" id="ARBA00026248"/>
    </source>
</evidence>
<feature type="region of interest" description="Disordered" evidence="9">
    <location>
        <begin position="1"/>
        <end position="22"/>
    </location>
</feature>
<evidence type="ECO:0000313" key="13">
    <source>
        <dbReference type="Proteomes" id="UP000613401"/>
    </source>
</evidence>
<evidence type="ECO:0000259" key="11">
    <source>
        <dbReference type="PROSITE" id="PS50850"/>
    </source>
</evidence>
<protein>
    <submittedName>
        <fullName evidence="12">General alpha-glucoside permease</fullName>
    </submittedName>
</protein>
<keyword evidence="6 10" id="KW-0472">Membrane</keyword>
<feature type="transmembrane region" description="Helical" evidence="10">
    <location>
        <begin position="353"/>
        <end position="375"/>
    </location>
</feature>
<feature type="transmembrane region" description="Helical" evidence="10">
    <location>
        <begin position="112"/>
        <end position="130"/>
    </location>
</feature>
<evidence type="ECO:0000256" key="1">
    <source>
        <dbReference type="ARBA" id="ARBA00004141"/>
    </source>
</evidence>
<dbReference type="InterPro" id="IPR036259">
    <property type="entry name" value="MFS_trans_sf"/>
</dbReference>
<evidence type="ECO:0000256" key="2">
    <source>
        <dbReference type="ARBA" id="ARBA00010992"/>
    </source>
</evidence>
<dbReference type="InterPro" id="IPR005829">
    <property type="entry name" value="Sugar_transporter_CS"/>
</dbReference>
<dbReference type="Gene3D" id="1.20.1250.20">
    <property type="entry name" value="MFS general substrate transporter like domains"/>
    <property type="match status" value="1"/>
</dbReference>
<dbReference type="GeneID" id="69014051"/>
<feature type="transmembrane region" description="Helical" evidence="10">
    <location>
        <begin position="420"/>
        <end position="443"/>
    </location>
</feature>
<dbReference type="FunFam" id="1.20.1250.20:FF:000078">
    <property type="entry name" value="MFS maltose transporter, putative"/>
    <property type="match status" value="1"/>
</dbReference>
<feature type="transmembrane region" description="Helical" evidence="10">
    <location>
        <begin position="36"/>
        <end position="64"/>
    </location>
</feature>
<feature type="transmembrane region" description="Helical" evidence="10">
    <location>
        <begin position="381"/>
        <end position="408"/>
    </location>
</feature>
<dbReference type="Pfam" id="PF00083">
    <property type="entry name" value="Sugar_tr"/>
    <property type="match status" value="1"/>
</dbReference>
<comment type="caution">
    <text evidence="12">The sequence shown here is derived from an EMBL/GenBank/DDBJ whole genome shotgun (WGS) entry which is preliminary data.</text>
</comment>
<feature type="transmembrane region" description="Helical" evidence="10">
    <location>
        <begin position="172"/>
        <end position="192"/>
    </location>
</feature>
<feature type="transmembrane region" description="Helical" evidence="10">
    <location>
        <begin position="142"/>
        <end position="160"/>
    </location>
</feature>
<dbReference type="SUPFAM" id="SSF103473">
    <property type="entry name" value="MFS general substrate transporter"/>
    <property type="match status" value="1"/>
</dbReference>
<feature type="transmembrane region" description="Helical" evidence="10">
    <location>
        <begin position="326"/>
        <end position="346"/>
    </location>
</feature>
<proteinExistence type="inferred from homology"/>
<dbReference type="PROSITE" id="PS50850">
    <property type="entry name" value="MFS"/>
    <property type="match status" value="1"/>
</dbReference>
<keyword evidence="3 8" id="KW-0813">Transport</keyword>
<evidence type="ECO:0000256" key="4">
    <source>
        <dbReference type="ARBA" id="ARBA00022692"/>
    </source>
</evidence>
<reference evidence="12" key="2">
    <citation type="submission" date="2020-03" db="EMBL/GenBank/DDBJ databases">
        <authorList>
            <person name="Fu F.-F."/>
            <person name="Chen J."/>
        </authorList>
    </citation>
    <scope>NUCLEOTIDE SEQUENCE</scope>
    <source>
        <strain evidence="12">Lc1</strain>
    </source>
</reference>
<keyword evidence="7" id="KW-0462">Maltose metabolism</keyword>
<evidence type="ECO:0000256" key="8">
    <source>
        <dbReference type="RuleBase" id="RU003346"/>
    </source>
</evidence>
<dbReference type="NCBIfam" id="TIGR00879">
    <property type="entry name" value="SP"/>
    <property type="match status" value="1"/>
</dbReference>